<dbReference type="EMBL" id="BLQM01000017">
    <property type="protein sequence ID" value="GMH50844.1"/>
    <property type="molecule type" value="Genomic_DNA"/>
</dbReference>
<proteinExistence type="predicted"/>
<gene>
    <name evidence="2" type="ORF">TL16_g00883</name>
</gene>
<reference evidence="3" key="1">
    <citation type="journal article" date="2023" name="Commun. Biol.">
        <title>Genome analysis of Parmales, the sister group of diatoms, reveals the evolutionary specialization of diatoms from phago-mixotrophs to photoautotrophs.</title>
        <authorList>
            <person name="Ban H."/>
            <person name="Sato S."/>
            <person name="Yoshikawa S."/>
            <person name="Yamada K."/>
            <person name="Nakamura Y."/>
            <person name="Ichinomiya M."/>
            <person name="Sato N."/>
            <person name="Blanc-Mathieu R."/>
            <person name="Endo H."/>
            <person name="Kuwata A."/>
            <person name="Ogata H."/>
        </authorList>
    </citation>
    <scope>NUCLEOTIDE SEQUENCE [LARGE SCALE GENOMIC DNA]</scope>
</reference>
<evidence type="ECO:0000313" key="3">
    <source>
        <dbReference type="Proteomes" id="UP001162640"/>
    </source>
</evidence>
<feature type="region of interest" description="Disordered" evidence="1">
    <location>
        <begin position="204"/>
        <end position="237"/>
    </location>
</feature>
<dbReference type="AlphaFoldDB" id="A0A9W6ZHV8"/>
<accession>A0A9W6ZHV8</accession>
<sequence length="519" mass="58790">MAWASTRRMPGQIPYGSARMRDDAEYVNTLAARNLGYSKLKEDLNLQTGHGHVEIEIPEFFDPNIWRIMCNNSSGQPTASFKYNLRGERSSNMGLRRALNLRAKILNGSYIVQKRKMNHSKRRFDLMKGWKLESVDGVYGVYNGLYGSMAKSESKSPQYGKQEEELIELQVLPQPSSHQLLASAAPIPWLEATAAGEQHMPMSALASANPSPPRLEPPPANIQKRDRSQPPGFTKATRIRDQAYEKIRLSYMLEPGHALVEIQTPELFNLRVWRVLVGTLPGRKARTFQFFVKAEQRSKGYSFREAMEIRERMISGSYRKNKPPLKVDTEYARAVLARDTAYERFRVAKEPPVHHYFTEIEIPELFDVSAFKIQVSNNPNINRCPTQIYQYSLRCNGPRGRKMGLKDALKLRNELDKDNPNPYDPVMASLGLKMQGSPGAKTGYSAPRVKGLGKGKQAEKEEFIPQFVPHQPASTDVLVPLAPPSVGEKEGEKEEGEVKRKAAQHKLGWTENQKLLERI</sequence>
<feature type="compositionally biased region" description="Basic and acidic residues" evidence="1">
    <location>
        <begin position="487"/>
        <end position="500"/>
    </location>
</feature>
<evidence type="ECO:0000313" key="2">
    <source>
        <dbReference type="EMBL" id="GMH50844.1"/>
    </source>
</evidence>
<protein>
    <submittedName>
        <fullName evidence="2">Uncharacterized protein</fullName>
    </submittedName>
</protein>
<dbReference type="Proteomes" id="UP001162640">
    <property type="component" value="Unassembled WGS sequence"/>
</dbReference>
<feature type="compositionally biased region" description="Pro residues" evidence="1">
    <location>
        <begin position="210"/>
        <end position="220"/>
    </location>
</feature>
<name>A0A9W6ZHV8_9STRA</name>
<comment type="caution">
    <text evidence="2">The sequence shown here is derived from an EMBL/GenBank/DDBJ whole genome shotgun (WGS) entry which is preliminary data.</text>
</comment>
<feature type="region of interest" description="Disordered" evidence="1">
    <location>
        <begin position="474"/>
        <end position="503"/>
    </location>
</feature>
<evidence type="ECO:0000256" key="1">
    <source>
        <dbReference type="SAM" id="MobiDB-lite"/>
    </source>
</evidence>
<organism evidence="2 3">
    <name type="scientific">Triparma laevis f. inornata</name>
    <dbReference type="NCBI Taxonomy" id="1714386"/>
    <lineage>
        <taxon>Eukaryota</taxon>
        <taxon>Sar</taxon>
        <taxon>Stramenopiles</taxon>
        <taxon>Ochrophyta</taxon>
        <taxon>Bolidophyceae</taxon>
        <taxon>Parmales</taxon>
        <taxon>Triparmaceae</taxon>
        <taxon>Triparma</taxon>
    </lineage>
</organism>